<evidence type="ECO:0000313" key="1">
    <source>
        <dbReference type="EMBL" id="KAL3619323.1"/>
    </source>
</evidence>
<dbReference type="Proteomes" id="UP001632038">
    <property type="component" value="Unassembled WGS sequence"/>
</dbReference>
<dbReference type="InterPro" id="IPR012340">
    <property type="entry name" value="NA-bd_OB-fold"/>
</dbReference>
<keyword evidence="2" id="KW-1185">Reference proteome</keyword>
<dbReference type="Gene3D" id="2.40.50.140">
    <property type="entry name" value="Nucleic acid-binding proteins"/>
    <property type="match status" value="1"/>
</dbReference>
<dbReference type="EMBL" id="JAVIJP010000069">
    <property type="protein sequence ID" value="KAL3619323.1"/>
    <property type="molecule type" value="Genomic_DNA"/>
</dbReference>
<sequence length="76" mass="8506">MVLLGSSETGGSQVEITLWPEMRHLIGDEVTQGDIVAITSTMVTEHNGRRQLESTYLTTVFVNPDMPQPIDHDRPR</sequence>
<accession>A0ABD3BQ24</accession>
<name>A0ABD3BQ24_9LAMI</name>
<gene>
    <name evidence="1" type="ORF">CASFOL_036893</name>
</gene>
<dbReference type="AlphaFoldDB" id="A0ABD3BQ24"/>
<proteinExistence type="predicted"/>
<dbReference type="SUPFAM" id="SSF50249">
    <property type="entry name" value="Nucleic acid-binding proteins"/>
    <property type="match status" value="1"/>
</dbReference>
<organism evidence="1 2">
    <name type="scientific">Castilleja foliolosa</name>
    <dbReference type="NCBI Taxonomy" id="1961234"/>
    <lineage>
        <taxon>Eukaryota</taxon>
        <taxon>Viridiplantae</taxon>
        <taxon>Streptophyta</taxon>
        <taxon>Embryophyta</taxon>
        <taxon>Tracheophyta</taxon>
        <taxon>Spermatophyta</taxon>
        <taxon>Magnoliopsida</taxon>
        <taxon>eudicotyledons</taxon>
        <taxon>Gunneridae</taxon>
        <taxon>Pentapetalae</taxon>
        <taxon>asterids</taxon>
        <taxon>lamiids</taxon>
        <taxon>Lamiales</taxon>
        <taxon>Orobanchaceae</taxon>
        <taxon>Pedicularideae</taxon>
        <taxon>Castillejinae</taxon>
        <taxon>Castilleja</taxon>
    </lineage>
</organism>
<evidence type="ECO:0000313" key="2">
    <source>
        <dbReference type="Proteomes" id="UP001632038"/>
    </source>
</evidence>
<comment type="caution">
    <text evidence="1">The sequence shown here is derived from an EMBL/GenBank/DDBJ whole genome shotgun (WGS) entry which is preliminary data.</text>
</comment>
<protein>
    <submittedName>
        <fullName evidence="1">Uncharacterized protein</fullName>
    </submittedName>
</protein>
<reference evidence="2" key="1">
    <citation type="journal article" date="2024" name="IScience">
        <title>Strigolactones Initiate the Formation of Haustorium-like Structures in Castilleja.</title>
        <authorList>
            <person name="Buerger M."/>
            <person name="Peterson D."/>
            <person name="Chory J."/>
        </authorList>
    </citation>
    <scope>NUCLEOTIDE SEQUENCE [LARGE SCALE GENOMIC DNA]</scope>
</reference>